<gene>
    <name evidence="1" type="ORF">ARMSODRAFT_1021137</name>
</gene>
<protein>
    <recommendedName>
        <fullName evidence="3">F-box domain-containing protein</fullName>
    </recommendedName>
</protein>
<dbReference type="Gene3D" id="3.80.10.10">
    <property type="entry name" value="Ribonuclease Inhibitor"/>
    <property type="match status" value="1"/>
</dbReference>
<sequence length="496" mass="56966">MQTDNCPTCGVPRRLNLEYEDGKVLDILRAEQPLLECDHDWVHQNIAAVDGDLQSLRQSLSHLESLTALIRSQIDVALEARQRFESIRAPIRSLPRDVLIEIFYLCRPKRLFYSLACRSYPWLLGHVSHSWRDIVHSSPMLWSSIILRPQKCRPSSVDVLDVHLKCSGNIPLNVCLFMYSNGGNHEKDIMARVTKLAHRWSKLKIEGQQYEDFPPSFPALRTLTASNIFKGDVYFFDAPLLRTVRLGADVALQSFVLPSHITHLALAWLYAEDFPQLQLYPFLVELHFSFYFVDGSDPIPSTITHPTIRCLSVSGESFLEFLVLPALEDLRICSNNYDVDLQTVSAFLSRSGCSLKTLSVDVSGSESPLAFLVNQPSLHRLSLMRYSYYRRSDVVLQNLARPDFLPNLESIEINYNDRVFHPWVMQMIEKRWHAPVRRLRKFVVFTESVTRSEVAKYMQEMIDEGLDVKVLKPLCLRSRTGAWLDPHMTGSEDILE</sequence>
<evidence type="ECO:0008006" key="3">
    <source>
        <dbReference type="Google" id="ProtNLM"/>
    </source>
</evidence>
<keyword evidence="2" id="KW-1185">Reference proteome</keyword>
<dbReference type="STRING" id="1076256.A0A2H3B755"/>
<dbReference type="SUPFAM" id="SSF52047">
    <property type="entry name" value="RNI-like"/>
    <property type="match status" value="1"/>
</dbReference>
<organism evidence="1 2">
    <name type="scientific">Armillaria solidipes</name>
    <dbReference type="NCBI Taxonomy" id="1076256"/>
    <lineage>
        <taxon>Eukaryota</taxon>
        <taxon>Fungi</taxon>
        <taxon>Dikarya</taxon>
        <taxon>Basidiomycota</taxon>
        <taxon>Agaricomycotina</taxon>
        <taxon>Agaricomycetes</taxon>
        <taxon>Agaricomycetidae</taxon>
        <taxon>Agaricales</taxon>
        <taxon>Marasmiineae</taxon>
        <taxon>Physalacriaceae</taxon>
        <taxon>Armillaria</taxon>
    </lineage>
</organism>
<dbReference type="AlphaFoldDB" id="A0A2H3B755"/>
<dbReference type="InterPro" id="IPR032675">
    <property type="entry name" value="LRR_dom_sf"/>
</dbReference>
<reference evidence="2" key="1">
    <citation type="journal article" date="2017" name="Nat. Ecol. Evol.">
        <title>Genome expansion and lineage-specific genetic innovations in the forest pathogenic fungi Armillaria.</title>
        <authorList>
            <person name="Sipos G."/>
            <person name="Prasanna A.N."/>
            <person name="Walter M.C."/>
            <person name="O'Connor E."/>
            <person name="Balint B."/>
            <person name="Krizsan K."/>
            <person name="Kiss B."/>
            <person name="Hess J."/>
            <person name="Varga T."/>
            <person name="Slot J."/>
            <person name="Riley R."/>
            <person name="Boka B."/>
            <person name="Rigling D."/>
            <person name="Barry K."/>
            <person name="Lee J."/>
            <person name="Mihaltcheva S."/>
            <person name="LaButti K."/>
            <person name="Lipzen A."/>
            <person name="Waldron R."/>
            <person name="Moloney N.M."/>
            <person name="Sperisen C."/>
            <person name="Kredics L."/>
            <person name="Vagvoelgyi C."/>
            <person name="Patrignani A."/>
            <person name="Fitzpatrick D."/>
            <person name="Nagy I."/>
            <person name="Doyle S."/>
            <person name="Anderson J.B."/>
            <person name="Grigoriev I.V."/>
            <person name="Gueldener U."/>
            <person name="Muensterkoetter M."/>
            <person name="Nagy L.G."/>
        </authorList>
    </citation>
    <scope>NUCLEOTIDE SEQUENCE [LARGE SCALE GENOMIC DNA]</scope>
    <source>
        <strain evidence="2">28-4</strain>
    </source>
</reference>
<dbReference type="EMBL" id="KZ293439">
    <property type="protein sequence ID" value="PBK66695.1"/>
    <property type="molecule type" value="Genomic_DNA"/>
</dbReference>
<proteinExistence type="predicted"/>
<dbReference type="Proteomes" id="UP000218334">
    <property type="component" value="Unassembled WGS sequence"/>
</dbReference>
<name>A0A2H3B755_9AGAR</name>
<evidence type="ECO:0000313" key="2">
    <source>
        <dbReference type="Proteomes" id="UP000218334"/>
    </source>
</evidence>
<accession>A0A2H3B755</accession>
<evidence type="ECO:0000313" key="1">
    <source>
        <dbReference type="EMBL" id="PBK66695.1"/>
    </source>
</evidence>